<dbReference type="Proteomes" id="UP000271380">
    <property type="component" value="Chromosome"/>
</dbReference>
<evidence type="ECO:0000256" key="1">
    <source>
        <dbReference type="SAM" id="MobiDB-lite"/>
    </source>
</evidence>
<reference evidence="2 3" key="1">
    <citation type="submission" date="2018-12" db="EMBL/GenBank/DDBJ databases">
        <authorList>
            <consortium name="Pathogen Informatics"/>
        </authorList>
    </citation>
    <scope>NUCLEOTIDE SEQUENCE [LARGE SCALE GENOMIC DNA]</scope>
    <source>
        <strain evidence="2 3">NCTC949</strain>
    </source>
</reference>
<dbReference type="EMBL" id="LR134377">
    <property type="protein sequence ID" value="VEH06328.1"/>
    <property type="molecule type" value="Genomic_DNA"/>
</dbReference>
<evidence type="ECO:0000313" key="2">
    <source>
        <dbReference type="EMBL" id="VEH06328.1"/>
    </source>
</evidence>
<name>A0AB38VUT9_9CORY</name>
<organism evidence="2 3">
    <name type="scientific">Corynebacterium kutscheri</name>
    <dbReference type="NCBI Taxonomy" id="35755"/>
    <lineage>
        <taxon>Bacteria</taxon>
        <taxon>Bacillati</taxon>
        <taxon>Actinomycetota</taxon>
        <taxon>Actinomycetes</taxon>
        <taxon>Mycobacteriales</taxon>
        <taxon>Corynebacteriaceae</taxon>
        <taxon>Corynebacterium</taxon>
    </lineage>
</organism>
<feature type="region of interest" description="Disordered" evidence="1">
    <location>
        <begin position="15"/>
        <end position="36"/>
    </location>
</feature>
<sequence length="90" mass="9967">MAIDDLTVVSSSTTQFPCVEKHSQRPAKQGEHPNEESVLDLANSLDRLYVAYRHYARRSSPSGGELSYFRSKQLSTPHAKLTVFLSEAGA</sequence>
<evidence type="ECO:0000313" key="3">
    <source>
        <dbReference type="Proteomes" id="UP000271380"/>
    </source>
</evidence>
<feature type="compositionally biased region" description="Basic and acidic residues" evidence="1">
    <location>
        <begin position="19"/>
        <end position="35"/>
    </location>
</feature>
<protein>
    <submittedName>
        <fullName evidence="2">Uncharacterized protein</fullName>
    </submittedName>
</protein>
<accession>A0AB38VUT9</accession>
<dbReference type="AlphaFoldDB" id="A0AB38VUT9"/>
<gene>
    <name evidence="2" type="ORF">NCTC949_01067</name>
</gene>
<proteinExistence type="predicted"/>